<dbReference type="EMBL" id="CP001087">
    <property type="protein sequence ID" value="ACN16986.1"/>
    <property type="molecule type" value="Genomic_DNA"/>
</dbReference>
<dbReference type="GO" id="GO:0051536">
    <property type="term" value="F:iron-sulfur cluster binding"/>
    <property type="evidence" value="ECO:0007669"/>
    <property type="project" value="UniProtKB-KW"/>
</dbReference>
<dbReference type="PROSITE" id="PS51318">
    <property type="entry name" value="TAT"/>
    <property type="match status" value="1"/>
</dbReference>
<feature type="domain" description="Calcineurin-like phosphoesterase" evidence="2">
    <location>
        <begin position="47"/>
        <end position="274"/>
    </location>
</feature>
<dbReference type="STRING" id="177437.HRM2_39280"/>
<keyword evidence="1" id="KW-0408">Iron</keyword>
<protein>
    <recommendedName>
        <fullName evidence="2">Calcineurin-like phosphoesterase domain-containing protein</fullName>
    </recommendedName>
</protein>
<dbReference type="RefSeq" id="WP_015905729.1">
    <property type="nucleotide sequence ID" value="NC_012108.1"/>
</dbReference>
<dbReference type="PANTHER" id="PTHR43143:SF6">
    <property type="entry name" value="BLL3016 PROTEIN"/>
    <property type="match status" value="1"/>
</dbReference>
<dbReference type="Proteomes" id="UP000000442">
    <property type="component" value="Chromosome"/>
</dbReference>
<dbReference type="Pfam" id="PF00149">
    <property type="entry name" value="Metallophos"/>
    <property type="match status" value="1"/>
</dbReference>
<accession>C0QBI4</accession>
<dbReference type="OrthoDB" id="9813914at2"/>
<evidence type="ECO:0000256" key="1">
    <source>
        <dbReference type="ARBA" id="ARBA00023014"/>
    </source>
</evidence>
<evidence type="ECO:0000313" key="3">
    <source>
        <dbReference type="EMBL" id="ACN16986.1"/>
    </source>
</evidence>
<dbReference type="Gene3D" id="3.60.21.10">
    <property type="match status" value="1"/>
</dbReference>
<keyword evidence="1" id="KW-0479">Metal-binding</keyword>
<dbReference type="PANTHER" id="PTHR43143">
    <property type="entry name" value="METALLOPHOSPHOESTERASE, CALCINEURIN SUPERFAMILY"/>
    <property type="match status" value="1"/>
</dbReference>
<dbReference type="eggNOG" id="COG1409">
    <property type="taxonomic scope" value="Bacteria"/>
</dbReference>
<dbReference type="AlphaFoldDB" id="C0QBI4"/>
<organism evidence="3 4">
    <name type="scientific">Desulforapulum autotrophicum (strain ATCC 43914 / DSM 3382 / VKM B-1955 / HRM2)</name>
    <name type="common">Desulfobacterium autotrophicum</name>
    <dbReference type="NCBI Taxonomy" id="177437"/>
    <lineage>
        <taxon>Bacteria</taxon>
        <taxon>Pseudomonadati</taxon>
        <taxon>Thermodesulfobacteriota</taxon>
        <taxon>Desulfobacteria</taxon>
        <taxon>Desulfobacterales</taxon>
        <taxon>Desulfobacteraceae</taxon>
        <taxon>Desulforapulum</taxon>
    </lineage>
</organism>
<reference evidence="3 4" key="1">
    <citation type="journal article" date="2009" name="Environ. Microbiol.">
        <title>Genome sequence of Desulfobacterium autotrophicum HRM2, a marine sulfate reducer oxidizing organic carbon completely to carbon dioxide.</title>
        <authorList>
            <person name="Strittmatter A.W."/>
            <person name="Liesegang H."/>
            <person name="Rabus R."/>
            <person name="Decker I."/>
            <person name="Amann J."/>
            <person name="Andres S."/>
            <person name="Henne A."/>
            <person name="Fricke W.F."/>
            <person name="Martinez-Arias R."/>
            <person name="Bartels D."/>
            <person name="Goesmann A."/>
            <person name="Krause L."/>
            <person name="Puehler A."/>
            <person name="Klenk H.P."/>
            <person name="Richter M."/>
            <person name="Schuler M."/>
            <person name="Gloeckner F.O."/>
            <person name="Meyerdierks A."/>
            <person name="Gottschalk G."/>
            <person name="Amann R."/>
        </authorList>
    </citation>
    <scope>NUCLEOTIDE SEQUENCE [LARGE SCALE GENOMIC DNA]</scope>
    <source>
        <strain evidence="4">ATCC 43914 / DSM 3382 / HRM2</strain>
    </source>
</reference>
<dbReference type="GO" id="GO:0016787">
    <property type="term" value="F:hydrolase activity"/>
    <property type="evidence" value="ECO:0007669"/>
    <property type="project" value="InterPro"/>
</dbReference>
<gene>
    <name evidence="3" type="ordered locus">HRM2_39280</name>
</gene>
<keyword evidence="1" id="KW-0411">Iron-sulfur</keyword>
<dbReference type="InterPro" id="IPR029052">
    <property type="entry name" value="Metallo-depent_PP-like"/>
</dbReference>
<proteinExistence type="predicted"/>
<dbReference type="KEGG" id="dat:HRM2_39280"/>
<evidence type="ECO:0000259" key="2">
    <source>
        <dbReference type="Pfam" id="PF00149"/>
    </source>
</evidence>
<dbReference type="InterPro" id="IPR004843">
    <property type="entry name" value="Calcineurin-like_PHP"/>
</dbReference>
<dbReference type="SUPFAM" id="SSF56300">
    <property type="entry name" value="Metallo-dependent phosphatases"/>
    <property type="match status" value="1"/>
</dbReference>
<dbReference type="InterPro" id="IPR051918">
    <property type="entry name" value="STPP_CPPED1"/>
</dbReference>
<name>C0QBI4_DESAH</name>
<sequence>MKKSMDRRQFLKYGGAGIAGLGLSTLNLPFFRMGKASAAITSNAWQFGVMSDTQWKIGSGGDMTCATGIIDALNEQFIQQGVKFVIQVGDLCNDESVGGIRSMPTRAAHAQALYDAGIGFFPLRGNHEASATAASELPDLFPQTLGNGTNLNGATNFQPSDIQSLEGLTYAFDYNNIRCVMLDQFIRVDGTNYDGTSSYNNNMVDQVDWVDAMLASNTEGNHAFVFGHKNLMGQNHKDNLFGSGLTSNPGPRDQFITSLCNNRVGYYMGGHDHMHHRSLVSTSDGYYKVPQIITSSNSYKFYTPKSGDDGRETPLQQELYTVGYYIVTVDGPRVTVDFYSSSHGQDYGGVSLTAASDFTFYLRERFGYSLNGEQYEVAQGETYTSIISSFSGTIARILDGVNGNTETDSLNRDLVKTVNTGWAESDQVADAASQIFTLWGMTDNLSLYDTDLTGPLPSEDESQETDVYTLSLTYNPRKIRASELMRGDFALAARNENDQWVNAVDLNTGGTKIFKRGGWKPGYDVGTYGVDARTRTVWAVLNHENDFVAKLI</sequence>
<keyword evidence="4" id="KW-1185">Reference proteome</keyword>
<evidence type="ECO:0000313" key="4">
    <source>
        <dbReference type="Proteomes" id="UP000000442"/>
    </source>
</evidence>
<dbReference type="HOGENOM" id="CLU_020356_0_0_7"/>
<dbReference type="InterPro" id="IPR006311">
    <property type="entry name" value="TAT_signal"/>
</dbReference>